<dbReference type="Proteomes" id="UP000729357">
    <property type="component" value="Unassembled WGS sequence"/>
</dbReference>
<comment type="caution">
    <text evidence="2">The sequence shown here is derived from an EMBL/GenBank/DDBJ whole genome shotgun (WGS) entry which is preliminary data.</text>
</comment>
<organism evidence="2 3">
    <name type="scientific">Aureobasidium melanogenum</name>
    <name type="common">Aureobasidium pullulans var. melanogenum</name>
    <dbReference type="NCBI Taxonomy" id="46634"/>
    <lineage>
        <taxon>Eukaryota</taxon>
        <taxon>Fungi</taxon>
        <taxon>Dikarya</taxon>
        <taxon>Ascomycota</taxon>
        <taxon>Pezizomycotina</taxon>
        <taxon>Dothideomycetes</taxon>
        <taxon>Dothideomycetidae</taxon>
        <taxon>Dothideales</taxon>
        <taxon>Saccotheciaceae</taxon>
        <taxon>Aureobasidium</taxon>
    </lineage>
</organism>
<proteinExistence type="predicted"/>
<evidence type="ECO:0000256" key="1">
    <source>
        <dbReference type="SAM" id="MobiDB-lite"/>
    </source>
</evidence>
<name>A0A9P8FJP9_AURME</name>
<gene>
    <name evidence="2" type="ORF">KCU98_g11511</name>
</gene>
<feature type="compositionally biased region" description="Low complexity" evidence="1">
    <location>
        <begin position="36"/>
        <end position="53"/>
    </location>
</feature>
<feature type="region of interest" description="Disordered" evidence="1">
    <location>
        <begin position="24"/>
        <end position="53"/>
    </location>
</feature>
<keyword evidence="3" id="KW-1185">Reference proteome</keyword>
<accession>A0A9P8FJP9</accession>
<reference evidence="2" key="1">
    <citation type="journal article" date="2021" name="J Fungi (Basel)">
        <title>Virulence traits and population genomics of the black yeast Aureobasidium melanogenum.</title>
        <authorList>
            <person name="Cernosa A."/>
            <person name="Sun X."/>
            <person name="Gostincar C."/>
            <person name="Fang C."/>
            <person name="Gunde-Cimerman N."/>
            <person name="Song Z."/>
        </authorList>
    </citation>
    <scope>NUCLEOTIDE SEQUENCE</scope>
    <source>
        <strain evidence="2">EXF-9298</strain>
    </source>
</reference>
<protein>
    <submittedName>
        <fullName evidence="2">Uncharacterized protein</fullName>
    </submittedName>
</protein>
<evidence type="ECO:0000313" key="2">
    <source>
        <dbReference type="EMBL" id="KAG9975186.1"/>
    </source>
</evidence>
<dbReference type="AlphaFoldDB" id="A0A9P8FJP9"/>
<sequence length="453" mass="51348">MASSLTPEQESALEEVRLIFKPTTSGKRKVSAALLSPPDSAYSSGASSKSGSVRFQSFSSSSSDLTLDLPETANSIEGLEFIGFDHKTATHVFRTYDKYKSIKSDDDDFFSFVHGHIIMINSSKLAGSSERESMTNLGIRQAVQDAILDPNFTQVYNTETLEFWIEDTLKVNYATLLRLLGRLQDQANIELSKKTKKQKKRAKLESAFPQASTSAQAAETGIEEDIDAVTLSAESSETLFKHCVVVESPPKALENHTILYKGKAASELVRDVDPFFLENGALNIIVLNSHRGGDFNWLHEVQYWSPEKQTAERYRQYAAERSPFSETWVVRIQVPNEFLAPLRTEQLWYSANWKEYVWWCKRKQPVPEKFHHLSEKADLIKGHICARSPPEVARFKAQDVQTKFTKNDLMYNDGQKATQWVFMKEEKVRQLAQLLKGKVYVEINGPLVSNKND</sequence>
<reference evidence="2" key="2">
    <citation type="submission" date="2021-08" db="EMBL/GenBank/DDBJ databases">
        <authorList>
            <person name="Gostincar C."/>
            <person name="Sun X."/>
            <person name="Song Z."/>
            <person name="Gunde-Cimerman N."/>
        </authorList>
    </citation>
    <scope>NUCLEOTIDE SEQUENCE</scope>
    <source>
        <strain evidence="2">EXF-9298</strain>
    </source>
</reference>
<dbReference type="EMBL" id="JAHFXS010001857">
    <property type="protein sequence ID" value="KAG9975186.1"/>
    <property type="molecule type" value="Genomic_DNA"/>
</dbReference>
<feature type="non-terminal residue" evidence="2">
    <location>
        <position position="453"/>
    </location>
</feature>
<evidence type="ECO:0000313" key="3">
    <source>
        <dbReference type="Proteomes" id="UP000729357"/>
    </source>
</evidence>